<feature type="region of interest" description="Disordered" evidence="1">
    <location>
        <begin position="36"/>
        <end position="56"/>
    </location>
</feature>
<dbReference type="AlphaFoldDB" id="A0A540MVD5"/>
<organism evidence="2 3">
    <name type="scientific">Malus baccata</name>
    <name type="common">Siberian crab apple</name>
    <name type="synonym">Pyrus baccata</name>
    <dbReference type="NCBI Taxonomy" id="106549"/>
    <lineage>
        <taxon>Eukaryota</taxon>
        <taxon>Viridiplantae</taxon>
        <taxon>Streptophyta</taxon>
        <taxon>Embryophyta</taxon>
        <taxon>Tracheophyta</taxon>
        <taxon>Spermatophyta</taxon>
        <taxon>Magnoliopsida</taxon>
        <taxon>eudicotyledons</taxon>
        <taxon>Gunneridae</taxon>
        <taxon>Pentapetalae</taxon>
        <taxon>rosids</taxon>
        <taxon>fabids</taxon>
        <taxon>Rosales</taxon>
        <taxon>Rosaceae</taxon>
        <taxon>Amygdaloideae</taxon>
        <taxon>Maleae</taxon>
        <taxon>Malus</taxon>
    </lineage>
</organism>
<gene>
    <name evidence="2" type="ORF">C1H46_012204</name>
</gene>
<evidence type="ECO:0000313" key="3">
    <source>
        <dbReference type="Proteomes" id="UP000315295"/>
    </source>
</evidence>
<dbReference type="PANTHER" id="PTHR36746:SF3">
    <property type="entry name" value="DUF4005 DOMAIN-CONTAINING PROTEIN"/>
    <property type="match status" value="1"/>
</dbReference>
<proteinExistence type="predicted"/>
<accession>A0A540MVD5</accession>
<evidence type="ECO:0000256" key="1">
    <source>
        <dbReference type="SAM" id="MobiDB-lite"/>
    </source>
</evidence>
<dbReference type="PANTHER" id="PTHR36746">
    <property type="entry name" value="BNAC04G51760D PROTEIN"/>
    <property type="match status" value="1"/>
</dbReference>
<protein>
    <submittedName>
        <fullName evidence="2">Uncharacterized protein</fullName>
    </submittedName>
</protein>
<feature type="compositionally biased region" description="Polar residues" evidence="1">
    <location>
        <begin position="44"/>
        <end position="56"/>
    </location>
</feature>
<sequence length="166" mass="18545">MGNRQSQDGSNSKGVCEKIFSSLCPNFQTNQHAHHKQYAVPASSAPNTSLPTHDHTSFSNSIQIKLTNSSGAEAASTGLARMPKAVMRMEDNDAFSDYINRARLRIQAMSNVGMEKIASRSTDDEYDARKEDNTKDAFSDYINRAKMRIRKTSSIGSRKIFSFKRE</sequence>
<evidence type="ECO:0000313" key="2">
    <source>
        <dbReference type="EMBL" id="TQE02203.1"/>
    </source>
</evidence>
<name>A0A540MVD5_MALBA</name>
<comment type="caution">
    <text evidence="2">The sequence shown here is derived from an EMBL/GenBank/DDBJ whole genome shotgun (WGS) entry which is preliminary data.</text>
</comment>
<dbReference type="EMBL" id="VIEB01000180">
    <property type="protein sequence ID" value="TQE02203.1"/>
    <property type="molecule type" value="Genomic_DNA"/>
</dbReference>
<dbReference type="Proteomes" id="UP000315295">
    <property type="component" value="Unassembled WGS sequence"/>
</dbReference>
<keyword evidence="3" id="KW-1185">Reference proteome</keyword>
<reference evidence="2 3" key="1">
    <citation type="journal article" date="2019" name="G3 (Bethesda)">
        <title>Sequencing of a Wild Apple (Malus baccata) Genome Unravels the Differences Between Cultivated and Wild Apple Species Regarding Disease Resistance and Cold Tolerance.</title>
        <authorList>
            <person name="Chen X."/>
        </authorList>
    </citation>
    <scope>NUCLEOTIDE SEQUENCE [LARGE SCALE GENOMIC DNA]</scope>
    <source>
        <strain evidence="3">cv. Shandingzi</strain>
        <tissue evidence="2">Leaves</tissue>
    </source>
</reference>